<dbReference type="RefSeq" id="WP_066061493.1">
    <property type="nucleotide sequence ID" value="NZ_CP013015.1"/>
</dbReference>
<organism evidence="1 2">
    <name type="scientific">Desulfofervidus auxilii</name>
    <dbReference type="NCBI Taxonomy" id="1621989"/>
    <lineage>
        <taxon>Bacteria</taxon>
        <taxon>Pseudomonadati</taxon>
        <taxon>Thermodesulfobacteriota</taxon>
        <taxon>Candidatus Desulfofervidia</taxon>
        <taxon>Candidatus Desulfofervidales</taxon>
        <taxon>Candidatus Desulfofervidaceae</taxon>
        <taxon>Candidatus Desulfofervidus</taxon>
    </lineage>
</organism>
<sequence length="149" mass="17760">METKLPEEVIAVCHKYGISGQTIYIPKISTHKKEKRKKILIALLEEMETFYENHLETFQRVPHPFTVRQVRARYSISTWLASTVLRTALRTWRHWFNNYEKMIFSGLSPRTKPEYLQIRTQLRNGLKPSGREDLIQKARESIQTCPWRN</sequence>
<evidence type="ECO:0000313" key="2">
    <source>
        <dbReference type="Proteomes" id="UP000070560"/>
    </source>
</evidence>
<dbReference type="Proteomes" id="UP000070560">
    <property type="component" value="Chromosome"/>
</dbReference>
<gene>
    <name evidence="1" type="ORF">HS1_000881</name>
</gene>
<name>A0A7U4QJW9_DESA2</name>
<dbReference type="KEGG" id="daw:HS1_000881"/>
<protein>
    <submittedName>
        <fullName evidence="1">Uncharacterized protein</fullName>
    </submittedName>
</protein>
<dbReference type="EMBL" id="CP013015">
    <property type="protein sequence ID" value="AMM40685.1"/>
    <property type="molecule type" value="Genomic_DNA"/>
</dbReference>
<dbReference type="AlphaFoldDB" id="A0A7U4QJW9"/>
<evidence type="ECO:0000313" key="1">
    <source>
        <dbReference type="EMBL" id="AMM40685.1"/>
    </source>
</evidence>
<reference evidence="1 2" key="1">
    <citation type="submission" date="2015-10" db="EMBL/GenBank/DDBJ databases">
        <title>Candidatus Desulfofervidus auxilii, a hydrogenotrophic sulfate-reducing bacterium involved in the thermophilic anaerobic oxidation of methane.</title>
        <authorList>
            <person name="Krukenberg V."/>
            <person name="Richter M."/>
            <person name="Wegener G."/>
        </authorList>
    </citation>
    <scope>NUCLEOTIDE SEQUENCE [LARGE SCALE GENOMIC DNA]</scope>
    <source>
        <strain evidence="1 2">HS1</strain>
    </source>
</reference>
<accession>A0A7U4QJW9</accession>
<proteinExistence type="predicted"/>
<keyword evidence="2" id="KW-1185">Reference proteome</keyword>